<accession>A0ABW3RNN6</accession>
<comment type="caution">
    <text evidence="2">The sequence shown here is derived from an EMBL/GenBank/DDBJ whole genome shotgun (WGS) entry which is preliminary data.</text>
</comment>
<keyword evidence="3" id="KW-1185">Reference proteome</keyword>
<name>A0ABW3RNN6_9SPHI</name>
<feature type="compositionally biased region" description="Polar residues" evidence="1">
    <location>
        <begin position="29"/>
        <end position="38"/>
    </location>
</feature>
<feature type="region of interest" description="Disordered" evidence="1">
    <location>
        <begin position="1"/>
        <end position="20"/>
    </location>
</feature>
<evidence type="ECO:0000313" key="2">
    <source>
        <dbReference type="EMBL" id="MFD1166302.1"/>
    </source>
</evidence>
<organism evidence="2 3">
    <name type="scientific">Sphingobacterium daejeonense</name>
    <dbReference type="NCBI Taxonomy" id="371142"/>
    <lineage>
        <taxon>Bacteria</taxon>
        <taxon>Pseudomonadati</taxon>
        <taxon>Bacteroidota</taxon>
        <taxon>Sphingobacteriia</taxon>
        <taxon>Sphingobacteriales</taxon>
        <taxon>Sphingobacteriaceae</taxon>
        <taxon>Sphingobacterium</taxon>
    </lineage>
</organism>
<reference evidence="3" key="1">
    <citation type="journal article" date="2019" name="Int. J. Syst. Evol. Microbiol.">
        <title>The Global Catalogue of Microorganisms (GCM) 10K type strain sequencing project: providing services to taxonomists for standard genome sequencing and annotation.</title>
        <authorList>
            <consortium name="The Broad Institute Genomics Platform"/>
            <consortium name="The Broad Institute Genome Sequencing Center for Infectious Disease"/>
            <person name="Wu L."/>
            <person name="Ma J."/>
        </authorList>
    </citation>
    <scope>NUCLEOTIDE SEQUENCE [LARGE SCALE GENOMIC DNA]</scope>
    <source>
        <strain evidence="3">CCUG 52468</strain>
    </source>
</reference>
<evidence type="ECO:0000256" key="1">
    <source>
        <dbReference type="SAM" id="MobiDB-lite"/>
    </source>
</evidence>
<sequence>MSQCQMDKNKKQKKPYEPPAIKVKEINMEESSSLSSHVIQGGGKNNEPKIEDWDEDPDGKYKNFDL</sequence>
<dbReference type="RefSeq" id="WP_380896845.1">
    <property type="nucleotide sequence ID" value="NZ_JBHTKY010000017.1"/>
</dbReference>
<proteinExistence type="predicted"/>
<protein>
    <submittedName>
        <fullName evidence="2">Uncharacterized protein</fullName>
    </submittedName>
</protein>
<dbReference type="Proteomes" id="UP001597205">
    <property type="component" value="Unassembled WGS sequence"/>
</dbReference>
<gene>
    <name evidence="2" type="ORF">ACFQ2C_11860</name>
</gene>
<dbReference type="EMBL" id="JBHTKY010000017">
    <property type="protein sequence ID" value="MFD1166302.1"/>
    <property type="molecule type" value="Genomic_DNA"/>
</dbReference>
<evidence type="ECO:0000313" key="3">
    <source>
        <dbReference type="Proteomes" id="UP001597205"/>
    </source>
</evidence>
<feature type="region of interest" description="Disordered" evidence="1">
    <location>
        <begin position="26"/>
        <end position="66"/>
    </location>
</feature>